<keyword evidence="3" id="KW-0201">Cytochrome c-type biogenesis</keyword>
<evidence type="ECO:0000313" key="9">
    <source>
        <dbReference type="EMBL" id="KAA3757066.1"/>
    </source>
</evidence>
<dbReference type="EMBL" id="VWMK01000037">
    <property type="protein sequence ID" value="KAA3757066.1"/>
    <property type="molecule type" value="Genomic_DNA"/>
</dbReference>
<feature type="transmembrane region" description="Helical" evidence="6">
    <location>
        <begin position="606"/>
        <end position="625"/>
    </location>
</feature>
<feature type="domain" description="Cytochrome c assembly protein" evidence="7">
    <location>
        <begin position="577"/>
        <end position="781"/>
    </location>
</feature>
<feature type="transmembrane region" description="Helical" evidence="6">
    <location>
        <begin position="210"/>
        <end position="229"/>
    </location>
</feature>
<feature type="transmembrane region" description="Helical" evidence="6">
    <location>
        <begin position="79"/>
        <end position="99"/>
    </location>
</feature>
<organism evidence="9 10">
    <name type="scientific">Bacteroides salyersiae</name>
    <dbReference type="NCBI Taxonomy" id="291644"/>
    <lineage>
        <taxon>Bacteria</taxon>
        <taxon>Pseudomonadati</taxon>
        <taxon>Bacteroidota</taxon>
        <taxon>Bacteroidia</taxon>
        <taxon>Bacteroidales</taxon>
        <taxon>Bacteroidaceae</taxon>
        <taxon>Bacteroides</taxon>
    </lineage>
</organism>
<keyword evidence="5 6" id="KW-0472">Membrane</keyword>
<protein>
    <submittedName>
        <fullName evidence="9">Cytochrome C biogenesis protein</fullName>
    </submittedName>
</protein>
<dbReference type="Pfam" id="PF01578">
    <property type="entry name" value="Cytochrom_C_asm"/>
    <property type="match status" value="1"/>
</dbReference>
<feature type="transmembrane region" description="Helical" evidence="6">
    <location>
        <begin position="693"/>
        <end position="713"/>
    </location>
</feature>
<gene>
    <name evidence="9" type="ORF">F3F73_22725</name>
</gene>
<feature type="transmembrane region" description="Helical" evidence="6">
    <location>
        <begin position="12"/>
        <end position="32"/>
    </location>
</feature>
<reference evidence="9 10" key="1">
    <citation type="journal article" date="2019" name="Nat. Med.">
        <title>A library of human gut bacterial isolates paired with longitudinal multiomics data enables mechanistic microbiome research.</title>
        <authorList>
            <person name="Poyet M."/>
            <person name="Groussin M."/>
            <person name="Gibbons S.M."/>
            <person name="Avila-Pacheco J."/>
            <person name="Jiang X."/>
            <person name="Kearney S.M."/>
            <person name="Perrotta A.R."/>
            <person name="Berdy B."/>
            <person name="Zhao S."/>
            <person name="Lieberman T.D."/>
            <person name="Swanson P.K."/>
            <person name="Smith M."/>
            <person name="Roesemann S."/>
            <person name="Alexander J.E."/>
            <person name="Rich S.A."/>
            <person name="Livny J."/>
            <person name="Vlamakis H."/>
            <person name="Clish C."/>
            <person name="Bullock K."/>
            <person name="Deik A."/>
            <person name="Scott J."/>
            <person name="Pierce K.A."/>
            <person name="Xavier R.J."/>
            <person name="Alm E.J."/>
        </authorList>
    </citation>
    <scope>NUCLEOTIDE SEQUENCE [LARGE SCALE GENOMIC DNA]</scope>
    <source>
        <strain evidence="9 10">BIOML-A10</strain>
    </source>
</reference>
<feature type="transmembrane region" description="Helical" evidence="6">
    <location>
        <begin position="753"/>
        <end position="777"/>
    </location>
</feature>
<feature type="transmembrane region" description="Helical" evidence="6">
    <location>
        <begin position="728"/>
        <end position="746"/>
    </location>
</feature>
<dbReference type="PANTHER" id="PTHR30071">
    <property type="entry name" value="HEME EXPORTER PROTEIN C"/>
    <property type="match status" value="1"/>
</dbReference>
<feature type="transmembrane region" description="Helical" evidence="6">
    <location>
        <begin position="517"/>
        <end position="533"/>
    </location>
</feature>
<feature type="transmembrane region" description="Helical" evidence="6">
    <location>
        <begin position="792"/>
        <end position="814"/>
    </location>
</feature>
<evidence type="ECO:0000256" key="4">
    <source>
        <dbReference type="ARBA" id="ARBA00022989"/>
    </source>
</evidence>
<evidence type="ECO:0000256" key="5">
    <source>
        <dbReference type="ARBA" id="ARBA00023136"/>
    </source>
</evidence>
<dbReference type="InterPro" id="IPR007816">
    <property type="entry name" value="ResB-like_domain"/>
</dbReference>
<keyword evidence="2 6" id="KW-0812">Transmembrane</keyword>
<dbReference type="GO" id="GO:0020037">
    <property type="term" value="F:heme binding"/>
    <property type="evidence" value="ECO:0007669"/>
    <property type="project" value="InterPro"/>
</dbReference>
<keyword evidence="4 6" id="KW-1133">Transmembrane helix</keyword>
<feature type="transmembrane region" description="Helical" evidence="6">
    <location>
        <begin position="545"/>
        <end position="563"/>
    </location>
</feature>
<dbReference type="PANTHER" id="PTHR30071:SF1">
    <property type="entry name" value="CYTOCHROME B_B6 PROTEIN-RELATED"/>
    <property type="match status" value="1"/>
</dbReference>
<name>A0A7J4XCC6_9BACE</name>
<evidence type="ECO:0000259" key="7">
    <source>
        <dbReference type="Pfam" id="PF01578"/>
    </source>
</evidence>
<proteinExistence type="predicted"/>
<dbReference type="AlphaFoldDB" id="A0A7J4XCC6"/>
<evidence type="ECO:0000256" key="1">
    <source>
        <dbReference type="ARBA" id="ARBA00004141"/>
    </source>
</evidence>
<comment type="subcellular location">
    <subcellularLocation>
        <location evidence="1">Membrane</location>
        <topology evidence="1">Multi-pass membrane protein</topology>
    </subcellularLocation>
</comment>
<sequence length="826" mass="94830">MKVTFNKLLSSYVTTVVLLLIYAVALAAATFIEKYYGTPTAKTMVYYSPLFFLLQLLLVINFLAIVIKRSYLKSRKWGMLTVHFAFIIILLGALTSFLFSEEGILHLREGETSNQIAVRTSDDRTDIHILPFSVELKKFTLTRYPGSSSPSSYESEVIVHVDGKSRPERIFMNNVLDVKGYRFFQASYDPDEQGTILSVNRDVAGRNITYTGYLLLVIGLILCFTGKNSRFMHLSRRLKELHNAGNIIACLLMMILAFPVNSQANDGRREMGDERWEIVQKYMVNPGHAEVFGSLPMQSNSGRVMPINTFSSQVLRKLHKSEKIGGLNSDQFLISLLIMPDIWMQIPFITVSNPELTSYYNLSAKQCAYIQFFDNGHYKLQEKLEEAYNKMPNQRTRFDKDLMKLDEQINIFHQLINRQMLNLFPLENDPNHKWYAPGDDLSAFAGKDSMFVSRIMDWYLEEVQESLRSNDWTKADEVAGMINTYQQAKNKTLDISPKKIQSELKYNRMDVFRACKIGYLVLGGLLLIFTFIAQFQFREKRWTKTLIWILGILVLIVFHYHMYGMGMRWYIGGYAPWSNSYETMVYVAWATVLAGLLFVRRNPLTLALATLFGGIILFVSGLNWMDPEISTLVPVLKSPWLMFHVAIIVAAYGFFGISCLMGLTNMIMIVFAGKEDNNPLINRIKGLSIINEMSLLVGLALMAIGTFLGAVWANESWGRYWGWDPKETWALITMVIYAIVTHLHLIKRCNSLWLFNVTSVIAFSSVLMTFLGVNYFLSGMHSYGQNEHVNNILIYLYLAFGIIIVLAMLSYRSWKKNPERRRKYDK</sequence>
<accession>A0A7J4XCC6</accession>
<evidence type="ECO:0000256" key="6">
    <source>
        <dbReference type="SAM" id="Phobius"/>
    </source>
</evidence>
<evidence type="ECO:0000313" key="10">
    <source>
        <dbReference type="Proteomes" id="UP000422221"/>
    </source>
</evidence>
<evidence type="ECO:0000256" key="3">
    <source>
        <dbReference type="ARBA" id="ARBA00022748"/>
    </source>
</evidence>
<comment type="caution">
    <text evidence="9">The sequence shown here is derived from an EMBL/GenBank/DDBJ whole genome shotgun (WGS) entry which is preliminary data.</text>
</comment>
<dbReference type="InterPro" id="IPR045062">
    <property type="entry name" value="Cyt_c_biogenesis_CcsA/CcmC"/>
</dbReference>
<evidence type="ECO:0000259" key="8">
    <source>
        <dbReference type="Pfam" id="PF05140"/>
    </source>
</evidence>
<dbReference type="RefSeq" id="WP_130058160.1">
    <property type="nucleotide sequence ID" value="NZ_JADNPJ010000004.1"/>
</dbReference>
<feature type="transmembrane region" description="Helical" evidence="6">
    <location>
        <begin position="583"/>
        <end position="599"/>
    </location>
</feature>
<feature type="transmembrane region" description="Helical" evidence="6">
    <location>
        <begin position="645"/>
        <end position="672"/>
    </location>
</feature>
<dbReference type="GO" id="GO:0005886">
    <property type="term" value="C:plasma membrane"/>
    <property type="evidence" value="ECO:0007669"/>
    <property type="project" value="TreeGrafter"/>
</dbReference>
<feature type="domain" description="ResB-like" evidence="8">
    <location>
        <begin position="75"/>
        <end position="193"/>
    </location>
</feature>
<dbReference type="Pfam" id="PF05140">
    <property type="entry name" value="ResB"/>
    <property type="match status" value="1"/>
</dbReference>
<dbReference type="Proteomes" id="UP000422221">
    <property type="component" value="Unassembled WGS sequence"/>
</dbReference>
<dbReference type="InterPro" id="IPR002541">
    <property type="entry name" value="Cyt_c_assembly"/>
</dbReference>
<feature type="transmembrane region" description="Helical" evidence="6">
    <location>
        <begin position="44"/>
        <end position="67"/>
    </location>
</feature>
<dbReference type="GO" id="GO:0017004">
    <property type="term" value="P:cytochrome complex assembly"/>
    <property type="evidence" value="ECO:0007669"/>
    <property type="project" value="UniProtKB-KW"/>
</dbReference>
<evidence type="ECO:0000256" key="2">
    <source>
        <dbReference type="ARBA" id="ARBA00022692"/>
    </source>
</evidence>